<reference evidence="1" key="1">
    <citation type="journal article" date="2021" name="PeerJ">
        <title>Extensive microbial diversity within the chicken gut microbiome revealed by metagenomics and culture.</title>
        <authorList>
            <person name="Gilroy R."/>
            <person name="Ravi A."/>
            <person name="Getino M."/>
            <person name="Pursley I."/>
            <person name="Horton D.L."/>
            <person name="Alikhan N.F."/>
            <person name="Baker D."/>
            <person name="Gharbi K."/>
            <person name="Hall N."/>
            <person name="Watson M."/>
            <person name="Adriaenssens E.M."/>
            <person name="Foster-Nyarko E."/>
            <person name="Jarju S."/>
            <person name="Secka A."/>
            <person name="Antonio M."/>
            <person name="Oren A."/>
            <person name="Chaudhuri R.R."/>
            <person name="La Ragione R."/>
            <person name="Hildebrand F."/>
            <person name="Pallen M.J."/>
        </authorList>
    </citation>
    <scope>NUCLEOTIDE SEQUENCE</scope>
    <source>
        <strain evidence="1">CHK198-12963</strain>
    </source>
</reference>
<reference evidence="1" key="2">
    <citation type="submission" date="2021-04" db="EMBL/GenBank/DDBJ databases">
        <authorList>
            <person name="Gilroy R."/>
        </authorList>
    </citation>
    <scope>NUCLEOTIDE SEQUENCE</scope>
    <source>
        <strain evidence="1">CHK198-12963</strain>
    </source>
</reference>
<gene>
    <name evidence="1" type="ORF">H9931_04430</name>
</gene>
<organism evidence="1 2">
    <name type="scientific">Candidatus Enterocloster excrementigallinarum</name>
    <dbReference type="NCBI Taxonomy" id="2838558"/>
    <lineage>
        <taxon>Bacteria</taxon>
        <taxon>Bacillati</taxon>
        <taxon>Bacillota</taxon>
        <taxon>Clostridia</taxon>
        <taxon>Lachnospirales</taxon>
        <taxon>Lachnospiraceae</taxon>
        <taxon>Enterocloster</taxon>
    </lineage>
</organism>
<dbReference type="InterPro" id="IPR016621">
    <property type="entry name" value="UCP014543"/>
</dbReference>
<evidence type="ECO:0000313" key="2">
    <source>
        <dbReference type="Proteomes" id="UP000823863"/>
    </source>
</evidence>
<dbReference type="EMBL" id="DWWB01000019">
    <property type="protein sequence ID" value="HJC65953.1"/>
    <property type="molecule type" value="Genomic_DNA"/>
</dbReference>
<dbReference type="Pfam" id="PF12646">
    <property type="entry name" value="DUF3783"/>
    <property type="match status" value="1"/>
</dbReference>
<comment type="caution">
    <text evidence="1">The sequence shown here is derived from an EMBL/GenBank/DDBJ whole genome shotgun (WGS) entry which is preliminary data.</text>
</comment>
<dbReference type="Proteomes" id="UP000823863">
    <property type="component" value="Unassembled WGS sequence"/>
</dbReference>
<name>A0A9D2TEM7_9FIRM</name>
<evidence type="ECO:0000313" key="1">
    <source>
        <dbReference type="EMBL" id="HJC65953.1"/>
    </source>
</evidence>
<sequence>MAKTAESVLYYNPGTPESMKHVAKLKSVLVRMGVRIRNIRPEQTGQTVGFLAGLEGFEEEEAGELPMIPEEVLVMKHFSNSRLDELLLNLRKAGVPRIAAKAVLTEQNAGWPFYKLYQELRKEHEAMHGISQDKEEKTS</sequence>
<proteinExistence type="predicted"/>
<dbReference type="AlphaFoldDB" id="A0A9D2TEM7"/>
<accession>A0A9D2TEM7</accession>
<protein>
    <submittedName>
        <fullName evidence="1">DUF3783 domain-containing protein</fullName>
    </submittedName>
</protein>